<dbReference type="InterPro" id="IPR000182">
    <property type="entry name" value="GNAT_dom"/>
</dbReference>
<dbReference type="Gene3D" id="3.40.630.30">
    <property type="match status" value="1"/>
</dbReference>
<evidence type="ECO:0000313" key="4">
    <source>
        <dbReference type="EMBL" id="AGS53474.1"/>
    </source>
</evidence>
<dbReference type="PROSITE" id="PS51186">
    <property type="entry name" value="GNAT"/>
    <property type="match status" value="1"/>
</dbReference>
<dbReference type="AlphaFoldDB" id="A0A806KJU3"/>
<dbReference type="EMBL" id="JQ844234">
    <property type="protein sequence ID" value="AGS53474.1"/>
    <property type="molecule type" value="Genomic_DNA"/>
</dbReference>
<feature type="domain" description="N-acetyltransferase" evidence="3">
    <location>
        <begin position="1"/>
        <end position="140"/>
    </location>
</feature>
<keyword evidence="1 4" id="KW-0808">Transferase</keyword>
<dbReference type="SUPFAM" id="SSF55729">
    <property type="entry name" value="Acyl-CoA N-acyltransferases (Nat)"/>
    <property type="match status" value="1"/>
</dbReference>
<evidence type="ECO:0000256" key="1">
    <source>
        <dbReference type="ARBA" id="ARBA00022679"/>
    </source>
</evidence>
<protein>
    <submittedName>
        <fullName evidence="4">Ribosomal-protein-S18p-alanine acetyltransferase</fullName>
        <ecNumber evidence="4">2.3.1.-</ecNumber>
    </submittedName>
</protein>
<organism evidence="4">
    <name type="scientific">uncultured bacterium contig00038</name>
    <dbReference type="NCBI Taxonomy" id="1181526"/>
    <lineage>
        <taxon>Bacteria</taxon>
        <taxon>environmental samples</taxon>
    </lineage>
</organism>
<accession>A0A806KJU3</accession>
<evidence type="ECO:0000256" key="2">
    <source>
        <dbReference type="ARBA" id="ARBA00023315"/>
    </source>
</evidence>
<dbReference type="EC" id="2.3.1.-" evidence="4"/>
<dbReference type="CDD" id="cd04301">
    <property type="entry name" value="NAT_SF"/>
    <property type="match status" value="1"/>
</dbReference>
<dbReference type="PANTHER" id="PTHR43420:SF44">
    <property type="entry name" value="ACETYLTRANSFERASE YPEA"/>
    <property type="match status" value="1"/>
</dbReference>
<dbReference type="PANTHER" id="PTHR43420">
    <property type="entry name" value="ACETYLTRANSFERASE"/>
    <property type="match status" value="1"/>
</dbReference>
<sequence length="140" mass="16473">MNHQHKMTILAPGSQIPEWAEKLEQSEFETLWGQVEEFEMLMLMDKCAFARWRVIEKANEAELLRIAVEVAQRRKGLAKRLMNECVTYLSSKGVKSFHLEVRASNEAARKLYESLGWRQIRTRKKYYRDGEDAVVYGFSR</sequence>
<evidence type="ECO:0000259" key="3">
    <source>
        <dbReference type="PROSITE" id="PS51186"/>
    </source>
</evidence>
<dbReference type="InterPro" id="IPR050680">
    <property type="entry name" value="YpeA/RimI_acetyltransf"/>
</dbReference>
<dbReference type="Pfam" id="PF00583">
    <property type="entry name" value="Acetyltransf_1"/>
    <property type="match status" value="1"/>
</dbReference>
<keyword evidence="2 4" id="KW-0012">Acyltransferase</keyword>
<dbReference type="GO" id="GO:0016747">
    <property type="term" value="F:acyltransferase activity, transferring groups other than amino-acyl groups"/>
    <property type="evidence" value="ECO:0007669"/>
    <property type="project" value="InterPro"/>
</dbReference>
<name>A0A806KJU3_9BACT</name>
<proteinExistence type="predicted"/>
<reference evidence="4" key="1">
    <citation type="submission" date="2012-03" db="EMBL/GenBank/DDBJ databases">
        <title>Functional metagenomics reveals considerable lignocellulase gene clusters in the gut microbiome of a wood-feeding higher termite.</title>
        <authorList>
            <person name="Liu N."/>
        </authorList>
    </citation>
    <scope>NUCLEOTIDE SEQUENCE</scope>
</reference>
<dbReference type="InterPro" id="IPR016181">
    <property type="entry name" value="Acyl_CoA_acyltransferase"/>
</dbReference>